<dbReference type="STRING" id="1798516.A2950_00275"/>
<evidence type="ECO:0000259" key="1">
    <source>
        <dbReference type="Pfam" id="PF20803"/>
    </source>
</evidence>
<dbReference type="Proteomes" id="UP000176714">
    <property type="component" value="Unassembled WGS sequence"/>
</dbReference>
<evidence type="ECO:0000313" key="3">
    <source>
        <dbReference type="Proteomes" id="UP000176714"/>
    </source>
</evidence>
<dbReference type="Gene3D" id="3.30.70.2650">
    <property type="match status" value="1"/>
</dbReference>
<proteinExistence type="predicted"/>
<feature type="domain" description="Transcriptional repressor PaaX-like central Cas2-like" evidence="1">
    <location>
        <begin position="102"/>
        <end position="173"/>
    </location>
</feature>
<dbReference type="PANTHER" id="PTHR30319:SF1">
    <property type="entry name" value="TRANSCRIPTIONAL REPRESSOR PAAX"/>
    <property type="match status" value="1"/>
</dbReference>
<reference evidence="2 3" key="1">
    <citation type="journal article" date="2016" name="Nat. Commun.">
        <title>Thousands of microbial genomes shed light on interconnected biogeochemical processes in an aquifer system.</title>
        <authorList>
            <person name="Anantharaman K."/>
            <person name="Brown C.T."/>
            <person name="Hug L.A."/>
            <person name="Sharon I."/>
            <person name="Castelle C.J."/>
            <person name="Probst A.J."/>
            <person name="Thomas B.C."/>
            <person name="Singh A."/>
            <person name="Wilkins M.J."/>
            <person name="Karaoz U."/>
            <person name="Brodie E.L."/>
            <person name="Williams K.H."/>
            <person name="Hubbard S.S."/>
            <person name="Banfield J.F."/>
        </authorList>
    </citation>
    <scope>NUCLEOTIDE SEQUENCE [LARGE SCALE GENOMIC DNA]</scope>
</reference>
<name>A0A1F6ET08_9BACT</name>
<accession>A0A1F6ET08</accession>
<organism evidence="2 3">
    <name type="scientific">Candidatus Kaiserbacteria bacterium RIFCSPLOWO2_01_FULL_55_19</name>
    <dbReference type="NCBI Taxonomy" id="1798516"/>
    <lineage>
        <taxon>Bacteria</taxon>
        <taxon>Candidatus Kaiseribacteriota</taxon>
    </lineage>
</organism>
<dbReference type="EMBL" id="MFMD01000005">
    <property type="protein sequence ID" value="OGG76602.1"/>
    <property type="molecule type" value="Genomic_DNA"/>
</dbReference>
<dbReference type="InterPro" id="IPR048846">
    <property type="entry name" value="PaaX-like_central"/>
</dbReference>
<protein>
    <recommendedName>
        <fullName evidence="1">Transcriptional repressor PaaX-like central Cas2-like domain-containing protein</fullName>
    </recommendedName>
</protein>
<gene>
    <name evidence="2" type="ORF">A2950_00275</name>
</gene>
<evidence type="ECO:0000313" key="2">
    <source>
        <dbReference type="EMBL" id="OGG76602.1"/>
    </source>
</evidence>
<dbReference type="GO" id="GO:0006351">
    <property type="term" value="P:DNA-templated transcription"/>
    <property type="evidence" value="ECO:0007669"/>
    <property type="project" value="TreeGrafter"/>
</dbReference>
<dbReference type="PANTHER" id="PTHR30319">
    <property type="entry name" value="PHENYLACETIC ACID REGULATOR-RELATED TRANSCRIPTIONAL REPRESSOR"/>
    <property type="match status" value="1"/>
</dbReference>
<dbReference type="AlphaFoldDB" id="A0A1F6ET08"/>
<dbReference type="Pfam" id="PF20803">
    <property type="entry name" value="PaaX_M"/>
    <property type="match status" value="1"/>
</dbReference>
<sequence>MQKGKPRGTRVPIQSIVLRTLAVSGLISVALVAPKMTHFFKYLDRPRQERTRVYARVRQTLTRLQEKGFITIVDDSVELSAFGTRAMQEILASEYVIPEPAFWDGKWRMIIFDIKEKQRKRRDELRLLLEGAGFIKLQQSAWVHPYACDEFIALLKAHLASKGDELFYFTAEGLHPDVALRRHFKLKVNLNSHDRV</sequence>
<comment type="caution">
    <text evidence="2">The sequence shown here is derived from an EMBL/GenBank/DDBJ whole genome shotgun (WGS) entry which is preliminary data.</text>
</comment>